<accession>A0A6M3J5A1</accession>
<protein>
    <submittedName>
        <fullName evidence="1">Uncharacterized protein</fullName>
    </submittedName>
</protein>
<proteinExistence type="predicted"/>
<dbReference type="EMBL" id="MT141524">
    <property type="protein sequence ID" value="QJA64668.1"/>
    <property type="molecule type" value="Genomic_DNA"/>
</dbReference>
<reference evidence="1" key="1">
    <citation type="submission" date="2020-03" db="EMBL/GenBank/DDBJ databases">
        <title>The deep terrestrial virosphere.</title>
        <authorList>
            <person name="Holmfeldt K."/>
            <person name="Nilsson E."/>
            <person name="Simone D."/>
            <person name="Lopez-Fernandez M."/>
            <person name="Wu X."/>
            <person name="de Brujin I."/>
            <person name="Lundin D."/>
            <person name="Andersson A."/>
            <person name="Bertilsson S."/>
            <person name="Dopson M."/>
        </authorList>
    </citation>
    <scope>NUCLEOTIDE SEQUENCE</scope>
    <source>
        <strain evidence="1">MM415B00475</strain>
    </source>
</reference>
<dbReference type="AlphaFoldDB" id="A0A6M3J5A1"/>
<name>A0A6M3J5A1_9ZZZZ</name>
<sequence length="56" mass="6213">MKHSECCESDVIVHVRKSIIRGIEWESFTCQKCGQPCDVIEGGDGQEATDDAEREG</sequence>
<evidence type="ECO:0000313" key="1">
    <source>
        <dbReference type="EMBL" id="QJA64668.1"/>
    </source>
</evidence>
<gene>
    <name evidence="1" type="ORF">MM415B00475_0002</name>
</gene>
<organism evidence="1">
    <name type="scientific">viral metagenome</name>
    <dbReference type="NCBI Taxonomy" id="1070528"/>
    <lineage>
        <taxon>unclassified sequences</taxon>
        <taxon>metagenomes</taxon>
        <taxon>organismal metagenomes</taxon>
    </lineage>
</organism>